<evidence type="ECO:0000313" key="3">
    <source>
        <dbReference type="Proteomes" id="UP001501169"/>
    </source>
</evidence>
<dbReference type="Proteomes" id="UP001501169">
    <property type="component" value="Unassembled WGS sequence"/>
</dbReference>
<protein>
    <recommendedName>
        <fullName evidence="1">Beta-lactamase-related domain-containing protein</fullName>
    </recommendedName>
</protein>
<organism evidence="2 3">
    <name type="scientific">Rheinheimera aquimaris</name>
    <dbReference type="NCBI Taxonomy" id="412437"/>
    <lineage>
        <taxon>Bacteria</taxon>
        <taxon>Pseudomonadati</taxon>
        <taxon>Pseudomonadota</taxon>
        <taxon>Gammaproteobacteria</taxon>
        <taxon>Chromatiales</taxon>
        <taxon>Chromatiaceae</taxon>
        <taxon>Rheinheimera</taxon>
    </lineage>
</organism>
<dbReference type="InterPro" id="IPR012338">
    <property type="entry name" value="Beta-lactam/transpept-like"/>
</dbReference>
<accession>A0ABN1DR45</accession>
<comment type="caution">
    <text evidence="2">The sequence shown here is derived from an EMBL/GenBank/DDBJ whole genome shotgun (WGS) entry which is preliminary data.</text>
</comment>
<sequence>MLQVAPWCPYDLKTLNKLKLDYTPGQHYSYSNLGYCLLGEALAKSADTPLETLFINTLDVAQYSSIQEVTNSTISSKEVHYMFDHSDSEKTLLSFDYHAMLASGGWAGTASDLALLISRNLNDTKLSVFEGLEPVCDFSLWRTCHGYVFYKYQKNTQHVMYWRDGSLPGLTAFAATTPDGEVIVLLANYREYKWLKFNDAIGQLLYQYLGDKVSSNEGT</sequence>
<dbReference type="SUPFAM" id="SSF56601">
    <property type="entry name" value="beta-lactamase/transpeptidase-like"/>
    <property type="match status" value="1"/>
</dbReference>
<dbReference type="InterPro" id="IPR050491">
    <property type="entry name" value="AmpC-like"/>
</dbReference>
<evidence type="ECO:0000313" key="2">
    <source>
        <dbReference type="EMBL" id="GAA0550115.1"/>
    </source>
</evidence>
<evidence type="ECO:0000259" key="1">
    <source>
        <dbReference type="Pfam" id="PF00144"/>
    </source>
</evidence>
<gene>
    <name evidence="2" type="ORF">GCM10009098_17260</name>
</gene>
<name>A0ABN1DR45_9GAMM</name>
<dbReference type="PANTHER" id="PTHR46825">
    <property type="entry name" value="D-ALANYL-D-ALANINE-CARBOXYPEPTIDASE/ENDOPEPTIDASE AMPH"/>
    <property type="match status" value="1"/>
</dbReference>
<proteinExistence type="predicted"/>
<dbReference type="EMBL" id="BAAAEO010000002">
    <property type="protein sequence ID" value="GAA0550115.1"/>
    <property type="molecule type" value="Genomic_DNA"/>
</dbReference>
<dbReference type="Pfam" id="PF00144">
    <property type="entry name" value="Beta-lactamase"/>
    <property type="match status" value="1"/>
</dbReference>
<dbReference type="InterPro" id="IPR001466">
    <property type="entry name" value="Beta-lactam-related"/>
</dbReference>
<dbReference type="Gene3D" id="3.40.710.10">
    <property type="entry name" value="DD-peptidase/beta-lactamase superfamily"/>
    <property type="match status" value="1"/>
</dbReference>
<feature type="domain" description="Beta-lactamase-related" evidence="1">
    <location>
        <begin position="13"/>
        <end position="187"/>
    </location>
</feature>
<dbReference type="PANTHER" id="PTHR46825:SF7">
    <property type="entry name" value="D-ALANYL-D-ALANINE CARBOXYPEPTIDASE"/>
    <property type="match status" value="1"/>
</dbReference>
<reference evidence="2 3" key="1">
    <citation type="journal article" date="2019" name="Int. J. Syst. Evol. Microbiol.">
        <title>The Global Catalogue of Microorganisms (GCM) 10K type strain sequencing project: providing services to taxonomists for standard genome sequencing and annotation.</title>
        <authorList>
            <consortium name="The Broad Institute Genomics Platform"/>
            <consortium name="The Broad Institute Genome Sequencing Center for Infectious Disease"/>
            <person name="Wu L."/>
            <person name="Ma J."/>
        </authorList>
    </citation>
    <scope>NUCLEOTIDE SEQUENCE [LARGE SCALE GENOMIC DNA]</scope>
    <source>
        <strain evidence="2 3">JCM 14331</strain>
    </source>
</reference>
<keyword evidence="3" id="KW-1185">Reference proteome</keyword>